<dbReference type="SUPFAM" id="SSF53850">
    <property type="entry name" value="Periplasmic binding protein-like II"/>
    <property type="match status" value="1"/>
</dbReference>
<dbReference type="InterPro" id="IPR000914">
    <property type="entry name" value="SBP_5_dom"/>
</dbReference>
<dbReference type="InterPro" id="IPR030678">
    <property type="entry name" value="Peptide/Ni-bd"/>
</dbReference>
<dbReference type="Gene3D" id="3.90.76.10">
    <property type="entry name" value="Dipeptide-binding Protein, Domain 1"/>
    <property type="match status" value="1"/>
</dbReference>
<organism evidence="4 5">
    <name type="scientific">Kitasatospora aburaviensis</name>
    <dbReference type="NCBI Taxonomy" id="67265"/>
    <lineage>
        <taxon>Bacteria</taxon>
        <taxon>Bacillati</taxon>
        <taxon>Actinomycetota</taxon>
        <taxon>Actinomycetes</taxon>
        <taxon>Kitasatosporales</taxon>
        <taxon>Streptomycetaceae</taxon>
        <taxon>Kitasatospora</taxon>
    </lineage>
</organism>
<evidence type="ECO:0000313" key="4">
    <source>
        <dbReference type="EMBL" id="MFC5884768.1"/>
    </source>
</evidence>
<protein>
    <submittedName>
        <fullName evidence="4">ABC transporter family substrate-binding protein</fullName>
    </submittedName>
</protein>
<feature type="signal peptide" evidence="2">
    <location>
        <begin position="1"/>
        <end position="36"/>
    </location>
</feature>
<comment type="caution">
    <text evidence="4">The sequence shown here is derived from an EMBL/GenBank/DDBJ whole genome shotgun (WGS) entry which is preliminary data.</text>
</comment>
<name>A0ABW1EUR5_9ACTN</name>
<dbReference type="Gene3D" id="3.10.105.10">
    <property type="entry name" value="Dipeptide-binding Protein, Domain 3"/>
    <property type="match status" value="1"/>
</dbReference>
<evidence type="ECO:0000313" key="5">
    <source>
        <dbReference type="Proteomes" id="UP001596067"/>
    </source>
</evidence>
<dbReference type="PIRSF" id="PIRSF002741">
    <property type="entry name" value="MppA"/>
    <property type="match status" value="1"/>
</dbReference>
<dbReference type="RefSeq" id="WP_313763885.1">
    <property type="nucleotide sequence ID" value="NZ_BAAAVH010000034.1"/>
</dbReference>
<reference evidence="5" key="1">
    <citation type="journal article" date="2019" name="Int. J. Syst. Evol. Microbiol.">
        <title>The Global Catalogue of Microorganisms (GCM) 10K type strain sequencing project: providing services to taxonomists for standard genome sequencing and annotation.</title>
        <authorList>
            <consortium name="The Broad Institute Genomics Platform"/>
            <consortium name="The Broad Institute Genome Sequencing Center for Infectious Disease"/>
            <person name="Wu L."/>
            <person name="Ma J."/>
        </authorList>
    </citation>
    <scope>NUCLEOTIDE SEQUENCE [LARGE SCALE GENOMIC DNA]</scope>
    <source>
        <strain evidence="5">CGMCC 4.1469</strain>
    </source>
</reference>
<evidence type="ECO:0000259" key="3">
    <source>
        <dbReference type="Pfam" id="PF00496"/>
    </source>
</evidence>
<gene>
    <name evidence="4" type="ORF">ACFP0N_07210</name>
</gene>
<proteinExistence type="predicted"/>
<dbReference type="PANTHER" id="PTHR30290:SF65">
    <property type="entry name" value="MONOACYL PHOSPHATIDYLINOSITOL TETRAMANNOSIDE-BINDING PROTEIN LPQW-RELATED"/>
    <property type="match status" value="1"/>
</dbReference>
<evidence type="ECO:0000256" key="1">
    <source>
        <dbReference type="SAM" id="MobiDB-lite"/>
    </source>
</evidence>
<feature type="chain" id="PRO_5045574786" evidence="2">
    <location>
        <begin position="37"/>
        <end position="568"/>
    </location>
</feature>
<dbReference type="Proteomes" id="UP001596067">
    <property type="component" value="Unassembled WGS sequence"/>
</dbReference>
<accession>A0ABW1EUR5</accession>
<dbReference type="InterPro" id="IPR039424">
    <property type="entry name" value="SBP_5"/>
</dbReference>
<feature type="region of interest" description="Disordered" evidence="1">
    <location>
        <begin position="31"/>
        <end position="56"/>
    </location>
</feature>
<dbReference type="Pfam" id="PF00496">
    <property type="entry name" value="SBP_bac_5"/>
    <property type="match status" value="1"/>
</dbReference>
<dbReference type="EMBL" id="JBHSOD010000006">
    <property type="protein sequence ID" value="MFC5884768.1"/>
    <property type="molecule type" value="Genomic_DNA"/>
</dbReference>
<sequence length="568" mass="60998">MDASTATPVRRLGRAAALALAAALAATACSSGGGSADNVTKSEPPRQGAIDINPKPVDQLKDGGEVKFPLYQWITQWNPYQVDGRYGDAVEIMRALEPNLFTTDESGTFKPVTDYLLEAKVTSTSPQVVTYKLNPKAKWSDGKPLGYLDFKADWEATGGKKDGYNIADSAGYELISGVEQGADPTEVKVTFSEPYADWQNLFRPLIPAAGIATADDFNKGWVEKIPITAGALKVGTADKTAQALTLVPDPNWWGAKPKADKITFRVMSQSATTQAFLNNEIDFAAAGTATAYGQLKDAKEAVIRTASPWDEVHISFGGGGALADQKVRQALGKALDRSALIKIANNGVPVEFKPLGNHIFMPNQTGYQDNSGEWAKFDLAAAKKALDEAGWKDAGSGQPRTKDGQSLTLHWVLNDATPQAQLDLATAAQAMWLAAGVKVELDKVPSNDFFTKYVNPGKFDVASWRNTDSFPLSSSLGNFRLPQGDNVFGNFSKLGTPEIDGLLKKAAGTIDPVEAAKLYNQADARIWELGHTVELYQRPTVVAARKGLANYGAFGLAGVDYAKVGWEK</sequence>
<keyword evidence="2" id="KW-0732">Signal</keyword>
<evidence type="ECO:0000256" key="2">
    <source>
        <dbReference type="SAM" id="SignalP"/>
    </source>
</evidence>
<feature type="domain" description="Solute-binding protein family 5" evidence="3">
    <location>
        <begin position="116"/>
        <end position="473"/>
    </location>
</feature>
<dbReference type="Gene3D" id="3.40.190.10">
    <property type="entry name" value="Periplasmic binding protein-like II"/>
    <property type="match status" value="1"/>
</dbReference>
<dbReference type="CDD" id="cd08501">
    <property type="entry name" value="PBP2_Lpqw"/>
    <property type="match status" value="1"/>
</dbReference>
<dbReference type="PANTHER" id="PTHR30290">
    <property type="entry name" value="PERIPLASMIC BINDING COMPONENT OF ABC TRANSPORTER"/>
    <property type="match status" value="1"/>
</dbReference>
<keyword evidence="5" id="KW-1185">Reference proteome</keyword>